<dbReference type="EMBL" id="CM044703">
    <property type="protein sequence ID" value="KAI5673590.1"/>
    <property type="molecule type" value="Genomic_DNA"/>
</dbReference>
<proteinExistence type="predicted"/>
<evidence type="ECO:0000313" key="2">
    <source>
        <dbReference type="Proteomes" id="UP001060085"/>
    </source>
</evidence>
<comment type="caution">
    <text evidence="1">The sequence shown here is derived from an EMBL/GenBank/DDBJ whole genome shotgun (WGS) entry which is preliminary data.</text>
</comment>
<dbReference type="Proteomes" id="UP001060085">
    <property type="component" value="Linkage Group LG03"/>
</dbReference>
<evidence type="ECO:0000313" key="1">
    <source>
        <dbReference type="EMBL" id="KAI5673590.1"/>
    </source>
</evidence>
<name>A0ACC0BLV2_CATRO</name>
<sequence>MLCKLYCCATPEEVNAVKSCIEEFRSGQDKKLDVLNKDFFWGFKESSGRHFYPKAWNTMYKPKLEGGLQFRKSKCMNEALVAKLGWALTIESHKPRAWTLKNTYMIYGSDSLFVINDVNGNDEFIDWKRTSLITHGREVLSQWPYSQNV</sequence>
<reference evidence="2" key="1">
    <citation type="journal article" date="2023" name="Nat. Plants">
        <title>Single-cell RNA sequencing provides a high-resolution roadmap for understanding the multicellular compartmentation of specialized metabolism.</title>
        <authorList>
            <person name="Sun S."/>
            <person name="Shen X."/>
            <person name="Li Y."/>
            <person name="Li Y."/>
            <person name="Wang S."/>
            <person name="Li R."/>
            <person name="Zhang H."/>
            <person name="Shen G."/>
            <person name="Guo B."/>
            <person name="Wei J."/>
            <person name="Xu J."/>
            <person name="St-Pierre B."/>
            <person name="Chen S."/>
            <person name="Sun C."/>
        </authorList>
    </citation>
    <scope>NUCLEOTIDE SEQUENCE [LARGE SCALE GENOMIC DNA]</scope>
</reference>
<protein>
    <submittedName>
        <fullName evidence="1">Uncharacterized protein</fullName>
    </submittedName>
</protein>
<accession>A0ACC0BLV2</accession>
<keyword evidence="2" id="KW-1185">Reference proteome</keyword>
<organism evidence="1 2">
    <name type="scientific">Catharanthus roseus</name>
    <name type="common">Madagascar periwinkle</name>
    <name type="synonym">Vinca rosea</name>
    <dbReference type="NCBI Taxonomy" id="4058"/>
    <lineage>
        <taxon>Eukaryota</taxon>
        <taxon>Viridiplantae</taxon>
        <taxon>Streptophyta</taxon>
        <taxon>Embryophyta</taxon>
        <taxon>Tracheophyta</taxon>
        <taxon>Spermatophyta</taxon>
        <taxon>Magnoliopsida</taxon>
        <taxon>eudicotyledons</taxon>
        <taxon>Gunneridae</taxon>
        <taxon>Pentapetalae</taxon>
        <taxon>asterids</taxon>
        <taxon>lamiids</taxon>
        <taxon>Gentianales</taxon>
        <taxon>Apocynaceae</taxon>
        <taxon>Rauvolfioideae</taxon>
        <taxon>Vinceae</taxon>
        <taxon>Catharanthinae</taxon>
        <taxon>Catharanthus</taxon>
    </lineage>
</organism>
<gene>
    <name evidence="1" type="ORF">M9H77_13954</name>
</gene>